<name>A0AAW0P249_9GOBI</name>
<dbReference type="Pfam" id="PF15316">
    <property type="entry name" value="MDFI"/>
    <property type="match status" value="1"/>
</dbReference>
<dbReference type="EMBL" id="JBBPFD010000011">
    <property type="protein sequence ID" value="KAK7907486.1"/>
    <property type="molecule type" value="Genomic_DNA"/>
</dbReference>
<proteinExistence type="inferred from homology"/>
<organism evidence="2 3">
    <name type="scientific">Mugilogobius chulae</name>
    <name type="common">yellowstripe goby</name>
    <dbReference type="NCBI Taxonomy" id="88201"/>
    <lineage>
        <taxon>Eukaryota</taxon>
        <taxon>Metazoa</taxon>
        <taxon>Chordata</taxon>
        <taxon>Craniata</taxon>
        <taxon>Vertebrata</taxon>
        <taxon>Euteleostomi</taxon>
        <taxon>Actinopterygii</taxon>
        <taxon>Neopterygii</taxon>
        <taxon>Teleostei</taxon>
        <taxon>Neoteleostei</taxon>
        <taxon>Acanthomorphata</taxon>
        <taxon>Gobiaria</taxon>
        <taxon>Gobiiformes</taxon>
        <taxon>Gobioidei</taxon>
        <taxon>Gobiidae</taxon>
        <taxon>Gobionellinae</taxon>
        <taxon>Mugilogobius</taxon>
    </lineage>
</organism>
<gene>
    <name evidence="2" type="ORF">WMY93_016098</name>
</gene>
<comment type="similarity">
    <text evidence="1">Belongs to the MDFI family.</text>
</comment>
<evidence type="ECO:0000313" key="2">
    <source>
        <dbReference type="EMBL" id="KAK7907486.1"/>
    </source>
</evidence>
<dbReference type="AlphaFoldDB" id="A0AAW0P249"/>
<accession>A0AAW0P249</accession>
<keyword evidence="3" id="KW-1185">Reference proteome</keyword>
<dbReference type="InterPro" id="IPR026134">
    <property type="entry name" value="MDFI/MDFIC"/>
</dbReference>
<reference evidence="3" key="1">
    <citation type="submission" date="2024-04" db="EMBL/GenBank/DDBJ databases">
        <title>Salinicola lusitanus LLJ914,a marine bacterium isolated from the Okinawa Trough.</title>
        <authorList>
            <person name="Li J."/>
        </authorList>
    </citation>
    <scope>NUCLEOTIDE SEQUENCE [LARGE SCALE GENOMIC DNA]</scope>
</reference>
<sequence>MELQSIKEVAGVNSVVIKHEVKLVLPDNTTEQTDVKCDLYNSKSEVTKAMSKSSLFSVEKEQPKPLYTLLPPACCTIQHPHETIKMKSQDSLKTATEHSIPPDETGSCAAVLLACLFCQPLNCLLATVGGCRECMCWLCSSLCGCGPTVLQPLQDMSHQCELCACLGARCSLCDCPFCDICLQATECLDLAMEISQMLYH</sequence>
<dbReference type="GO" id="GO:0010468">
    <property type="term" value="P:regulation of gene expression"/>
    <property type="evidence" value="ECO:0007669"/>
    <property type="project" value="UniProtKB-ARBA"/>
</dbReference>
<evidence type="ECO:0000256" key="1">
    <source>
        <dbReference type="ARBA" id="ARBA00025778"/>
    </source>
</evidence>
<evidence type="ECO:0000313" key="3">
    <source>
        <dbReference type="Proteomes" id="UP001460270"/>
    </source>
</evidence>
<comment type="caution">
    <text evidence="2">The sequence shown here is derived from an EMBL/GenBank/DDBJ whole genome shotgun (WGS) entry which is preliminary data.</text>
</comment>
<protein>
    <submittedName>
        <fullName evidence="2">Uncharacterized protein</fullName>
    </submittedName>
</protein>
<dbReference type="Proteomes" id="UP001460270">
    <property type="component" value="Unassembled WGS sequence"/>
</dbReference>